<dbReference type="EMBL" id="RRYP01017448">
    <property type="protein sequence ID" value="TNV74114.1"/>
    <property type="molecule type" value="Genomic_DNA"/>
</dbReference>
<dbReference type="OrthoDB" id="1058301at2759"/>
<dbReference type="PANTHER" id="PTHR30411">
    <property type="entry name" value="CYTOPLASMIC PROTEIN"/>
    <property type="match status" value="1"/>
</dbReference>
<dbReference type="GO" id="GO:0002161">
    <property type="term" value="F:aminoacyl-tRNA deacylase activity"/>
    <property type="evidence" value="ECO:0007669"/>
    <property type="project" value="InterPro"/>
</dbReference>
<keyword evidence="2" id="KW-1185">Reference proteome</keyword>
<dbReference type="Gene3D" id="3.90.960.10">
    <property type="entry name" value="YbaK/aminoacyl-tRNA synthetase-associated domain"/>
    <property type="match status" value="1"/>
</dbReference>
<evidence type="ECO:0000313" key="1">
    <source>
        <dbReference type="EMBL" id="TNV74114.1"/>
    </source>
</evidence>
<evidence type="ECO:0000313" key="2">
    <source>
        <dbReference type="Proteomes" id="UP000785679"/>
    </source>
</evidence>
<protein>
    <submittedName>
        <fullName evidence="1">Uncharacterized protein</fullName>
    </submittedName>
</protein>
<comment type="caution">
    <text evidence="1">The sequence shown here is derived from an EMBL/GenBank/DDBJ whole genome shotgun (WGS) entry which is preliminary data.</text>
</comment>
<dbReference type="AlphaFoldDB" id="A0A8J8NG64"/>
<name>A0A8J8NG64_HALGN</name>
<dbReference type="PANTHER" id="PTHR30411:SF4">
    <property type="entry name" value="YBAK_AMINOACYL-TRNA SYNTHETASE-ASSOCIATED DOMAIN-CONTAINING PROTEIN"/>
    <property type="match status" value="1"/>
</dbReference>
<dbReference type="SUPFAM" id="SSF55826">
    <property type="entry name" value="YbaK/ProRS associated domain"/>
    <property type="match status" value="1"/>
</dbReference>
<gene>
    <name evidence="1" type="ORF">FGO68_gene17104</name>
</gene>
<dbReference type="Proteomes" id="UP000785679">
    <property type="component" value="Unassembled WGS sequence"/>
</dbReference>
<organism evidence="1 2">
    <name type="scientific">Halteria grandinella</name>
    <dbReference type="NCBI Taxonomy" id="5974"/>
    <lineage>
        <taxon>Eukaryota</taxon>
        <taxon>Sar</taxon>
        <taxon>Alveolata</taxon>
        <taxon>Ciliophora</taxon>
        <taxon>Intramacronucleata</taxon>
        <taxon>Spirotrichea</taxon>
        <taxon>Stichotrichia</taxon>
        <taxon>Sporadotrichida</taxon>
        <taxon>Halteriidae</taxon>
        <taxon>Halteria</taxon>
    </lineage>
</organism>
<sequence>MEKDQEETFNSEEKQEVAKVMTPEEELVDRADSVYVLMNFTKMLKVDYGLRSLQMARAPPHYYSWTLEQRRAFLGAATIDSLCKTIIMKNSEYKEECSSDPFYPKFIMVIVQYSKKLVAQNIAEIMKNYQRDGSKDHPERPLIGRKNFKYRLAEEEDAYALSGYKYNAITPFFMTDGTLKIIFADSIVNGLQPAYFWLGGGRVELKMGVSVQEFLEYFGDRVIVGNISN</sequence>
<accession>A0A8J8NG64</accession>
<dbReference type="InterPro" id="IPR036754">
    <property type="entry name" value="YbaK/aa-tRNA-synt-asso_dom_sf"/>
</dbReference>
<reference evidence="1" key="1">
    <citation type="submission" date="2019-06" db="EMBL/GenBank/DDBJ databases">
        <authorList>
            <person name="Zheng W."/>
        </authorList>
    </citation>
    <scope>NUCLEOTIDE SEQUENCE</scope>
    <source>
        <strain evidence="1">QDHG01</strain>
    </source>
</reference>
<proteinExistence type="predicted"/>